<organism evidence="1">
    <name type="scientific">uncultured Truepera sp</name>
    <dbReference type="NCBI Taxonomy" id="543023"/>
    <lineage>
        <taxon>Bacteria</taxon>
        <taxon>Thermotogati</taxon>
        <taxon>Deinococcota</taxon>
        <taxon>Deinococci</taxon>
        <taxon>Trueperales</taxon>
        <taxon>Trueperaceae</taxon>
        <taxon>Truepera</taxon>
        <taxon>environmental samples</taxon>
    </lineage>
</organism>
<proteinExistence type="predicted"/>
<sequence length="56" mass="6483">DLQYRGALESAARVAPRRGVRSRRLSSYLVEQQTKHASRLVFRRLAFQRIQSVQGL</sequence>
<feature type="non-terminal residue" evidence="1">
    <location>
        <position position="56"/>
    </location>
</feature>
<dbReference type="AlphaFoldDB" id="A0A6J4V7J7"/>
<reference evidence="1" key="1">
    <citation type="submission" date="2020-02" db="EMBL/GenBank/DDBJ databases">
        <authorList>
            <person name="Meier V. D."/>
        </authorList>
    </citation>
    <scope>NUCLEOTIDE SEQUENCE</scope>
    <source>
        <strain evidence="1">AVDCRST_MAG86</strain>
    </source>
</reference>
<name>A0A6J4V7J7_9DEIN</name>
<accession>A0A6J4V7J7</accession>
<gene>
    <name evidence="1" type="ORF">AVDCRST_MAG86-1127</name>
</gene>
<evidence type="ECO:0000313" key="1">
    <source>
        <dbReference type="EMBL" id="CAA9566639.1"/>
    </source>
</evidence>
<protein>
    <submittedName>
        <fullName evidence="1">Uncharacterized protein</fullName>
    </submittedName>
</protein>
<feature type="non-terminal residue" evidence="1">
    <location>
        <position position="1"/>
    </location>
</feature>
<dbReference type="EMBL" id="CADCWP010000080">
    <property type="protein sequence ID" value="CAA9566639.1"/>
    <property type="molecule type" value="Genomic_DNA"/>
</dbReference>